<dbReference type="Proteomes" id="UP001492380">
    <property type="component" value="Unassembled WGS sequence"/>
</dbReference>
<reference evidence="5 6" key="1">
    <citation type="submission" date="2024-04" db="EMBL/GenBank/DDBJ databases">
        <title>Phyllosticta paracitricarpa is synonymous to the EU quarantine fungus P. citricarpa based on phylogenomic analyses.</title>
        <authorList>
            <consortium name="Lawrence Berkeley National Laboratory"/>
            <person name="Van Ingen-Buijs V.A."/>
            <person name="Van Westerhoven A.C."/>
            <person name="Haridas S."/>
            <person name="Skiadas P."/>
            <person name="Martin F."/>
            <person name="Groenewald J.Z."/>
            <person name="Crous P.W."/>
            <person name="Seidl M.F."/>
        </authorList>
    </citation>
    <scope>NUCLEOTIDE SEQUENCE [LARGE SCALE GENOMIC DNA]</scope>
    <source>
        <strain evidence="5 6">CBS 123374</strain>
    </source>
</reference>
<dbReference type="InterPro" id="IPR015943">
    <property type="entry name" value="WD40/YVTN_repeat-like_dom_sf"/>
</dbReference>
<dbReference type="PROSITE" id="PS50082">
    <property type="entry name" value="WD_REPEATS_2"/>
    <property type="match status" value="1"/>
</dbReference>
<dbReference type="SMART" id="SM00320">
    <property type="entry name" value="WD40"/>
    <property type="match status" value="1"/>
</dbReference>
<keyword evidence="2" id="KW-0677">Repeat</keyword>
<feature type="compositionally biased region" description="Basic and acidic residues" evidence="4">
    <location>
        <begin position="452"/>
        <end position="466"/>
    </location>
</feature>
<dbReference type="PROSITE" id="PS00678">
    <property type="entry name" value="WD_REPEATS_1"/>
    <property type="match status" value="1"/>
</dbReference>
<dbReference type="SUPFAM" id="SSF50978">
    <property type="entry name" value="WD40 repeat-like"/>
    <property type="match status" value="1"/>
</dbReference>
<proteinExistence type="predicted"/>
<dbReference type="PANTHER" id="PTHR43991">
    <property type="entry name" value="WD REPEAT PROTEIN (AFU_ORTHOLOGUE AFUA_8G05640)-RELATED"/>
    <property type="match status" value="1"/>
</dbReference>
<dbReference type="PANTHER" id="PTHR43991:SF12">
    <property type="entry name" value="WD REPEAT PROTEIN (AFU_ORTHOLOGUE AFUA_8G05640)"/>
    <property type="match status" value="1"/>
</dbReference>
<evidence type="ECO:0000256" key="3">
    <source>
        <dbReference type="PROSITE-ProRule" id="PRU00221"/>
    </source>
</evidence>
<keyword evidence="1 3" id="KW-0853">WD repeat</keyword>
<evidence type="ECO:0000313" key="5">
    <source>
        <dbReference type="EMBL" id="KAK8225813.1"/>
    </source>
</evidence>
<dbReference type="InterPro" id="IPR019775">
    <property type="entry name" value="WD40_repeat_CS"/>
</dbReference>
<feature type="repeat" description="WD" evidence="3">
    <location>
        <begin position="264"/>
        <end position="299"/>
    </location>
</feature>
<dbReference type="InterPro" id="IPR001680">
    <property type="entry name" value="WD40_rpt"/>
</dbReference>
<evidence type="ECO:0000313" key="6">
    <source>
        <dbReference type="Proteomes" id="UP001492380"/>
    </source>
</evidence>
<name>A0ABR1YD12_9PEZI</name>
<accession>A0ABR1YD12</accession>
<evidence type="ECO:0000256" key="1">
    <source>
        <dbReference type="ARBA" id="ARBA00022574"/>
    </source>
</evidence>
<dbReference type="PROSITE" id="PS50294">
    <property type="entry name" value="WD_REPEATS_REGION"/>
    <property type="match status" value="1"/>
</dbReference>
<dbReference type="InterPro" id="IPR036322">
    <property type="entry name" value="WD40_repeat_dom_sf"/>
</dbReference>
<sequence length="509" mass="55591">MRYSQRPKSVTREELRDNTHDLQGINWEKLETTREQARSARSSLYYLTGQSLLPPSTARLPGTERYVDFRRTNTNHHALIAHFQLRNLISATSRQDIYYAGRSRIMRTDSLGQSTSCVMDLARTPFSPLHSATFDITSMATSAADNLLIAGAFHGEFALTSLSAAHGTKPTQGFITHHPNGITNHVHIFPSRSGSAPTAAFSSNDRCMRLLDCTTATLTATHKYQEAINCSATAPDARLRAVVGDFHEGLITDADSGAVLQRLPRVHNDHAFACAWADDGVHVATGAQDSTVAIWDARNWAQPLTSFYSTLACPRSLHFSPVGGGRRVLLAAEADDVVNVVDAVSFDKCQSIDFFGAVAGVSWVPDGSSFFVANADAKFGGIMEFERSAWGEAEEQQFAVVDGSSMAPVEHVSHVAPMQGQSGSGSSVGVKGARSRGSNTAPPSSPLRSNNRGKERGSDGERERERLRHGRAKVPMEWIDEHRMQGEARVRLTETQRSRRGMRLGELLV</sequence>
<organism evidence="5 6">
    <name type="scientific">Phyllosticta capitalensis</name>
    <dbReference type="NCBI Taxonomy" id="121624"/>
    <lineage>
        <taxon>Eukaryota</taxon>
        <taxon>Fungi</taxon>
        <taxon>Dikarya</taxon>
        <taxon>Ascomycota</taxon>
        <taxon>Pezizomycotina</taxon>
        <taxon>Dothideomycetes</taxon>
        <taxon>Dothideomycetes incertae sedis</taxon>
        <taxon>Botryosphaeriales</taxon>
        <taxon>Phyllostictaceae</taxon>
        <taxon>Phyllosticta</taxon>
    </lineage>
</organism>
<dbReference type="EMBL" id="JBBWRZ010000011">
    <property type="protein sequence ID" value="KAK8225813.1"/>
    <property type="molecule type" value="Genomic_DNA"/>
</dbReference>
<protein>
    <submittedName>
        <fullName evidence="5">WD40-repeat-containing domain protein</fullName>
    </submittedName>
</protein>
<comment type="caution">
    <text evidence="5">The sequence shown here is derived from an EMBL/GenBank/DDBJ whole genome shotgun (WGS) entry which is preliminary data.</text>
</comment>
<feature type="compositionally biased region" description="Low complexity" evidence="4">
    <location>
        <begin position="419"/>
        <end position="438"/>
    </location>
</feature>
<feature type="compositionally biased region" description="Polar residues" evidence="4">
    <location>
        <begin position="439"/>
        <end position="450"/>
    </location>
</feature>
<evidence type="ECO:0000256" key="4">
    <source>
        <dbReference type="SAM" id="MobiDB-lite"/>
    </source>
</evidence>
<dbReference type="Gene3D" id="2.130.10.10">
    <property type="entry name" value="YVTN repeat-like/Quinoprotein amine dehydrogenase"/>
    <property type="match status" value="1"/>
</dbReference>
<keyword evidence="6" id="KW-1185">Reference proteome</keyword>
<gene>
    <name evidence="5" type="ORF">HDK90DRAFT_420811</name>
</gene>
<feature type="region of interest" description="Disordered" evidence="4">
    <location>
        <begin position="415"/>
        <end position="473"/>
    </location>
</feature>
<evidence type="ECO:0000256" key="2">
    <source>
        <dbReference type="ARBA" id="ARBA00022737"/>
    </source>
</evidence>